<dbReference type="AlphaFoldDB" id="A0A2I0VJ90"/>
<reference evidence="2 3" key="1">
    <citation type="journal article" date="2016" name="Sci. Rep.">
        <title>The Dendrobium catenatum Lindl. genome sequence provides insights into polysaccharide synthase, floral development and adaptive evolution.</title>
        <authorList>
            <person name="Zhang G.Q."/>
            <person name="Xu Q."/>
            <person name="Bian C."/>
            <person name="Tsai W.C."/>
            <person name="Yeh C.M."/>
            <person name="Liu K.W."/>
            <person name="Yoshida K."/>
            <person name="Zhang L.S."/>
            <person name="Chang S.B."/>
            <person name="Chen F."/>
            <person name="Shi Y."/>
            <person name="Su Y.Y."/>
            <person name="Zhang Y.Q."/>
            <person name="Chen L.J."/>
            <person name="Yin Y."/>
            <person name="Lin M."/>
            <person name="Huang H."/>
            <person name="Deng H."/>
            <person name="Wang Z.W."/>
            <person name="Zhu S.L."/>
            <person name="Zhao X."/>
            <person name="Deng C."/>
            <person name="Niu S.C."/>
            <person name="Huang J."/>
            <person name="Wang M."/>
            <person name="Liu G.H."/>
            <person name="Yang H.J."/>
            <person name="Xiao X.J."/>
            <person name="Hsiao Y.Y."/>
            <person name="Wu W.L."/>
            <person name="Chen Y.Y."/>
            <person name="Mitsuda N."/>
            <person name="Ohme-Takagi M."/>
            <person name="Luo Y.B."/>
            <person name="Van de Peer Y."/>
            <person name="Liu Z.J."/>
        </authorList>
    </citation>
    <scope>NUCLEOTIDE SEQUENCE [LARGE SCALE GENOMIC DNA]</scope>
    <source>
        <tissue evidence="2">The whole plant</tissue>
    </source>
</reference>
<dbReference type="PANTHER" id="PTHR31286:SF180">
    <property type="entry name" value="OS10G0362600 PROTEIN"/>
    <property type="match status" value="1"/>
</dbReference>
<evidence type="ECO:0000256" key="1">
    <source>
        <dbReference type="SAM" id="Phobius"/>
    </source>
</evidence>
<sequence>MAESPITPVWIYFLNLMLHFFNRQILFGMASIFGRPLQMDQAITAVSRLSVARVLVELDFSQKHPTEKWIGSTVKGYF</sequence>
<feature type="transmembrane region" description="Helical" evidence="1">
    <location>
        <begin position="12"/>
        <end position="33"/>
    </location>
</feature>
<organism evidence="2 3">
    <name type="scientific">Dendrobium catenatum</name>
    <dbReference type="NCBI Taxonomy" id="906689"/>
    <lineage>
        <taxon>Eukaryota</taxon>
        <taxon>Viridiplantae</taxon>
        <taxon>Streptophyta</taxon>
        <taxon>Embryophyta</taxon>
        <taxon>Tracheophyta</taxon>
        <taxon>Spermatophyta</taxon>
        <taxon>Magnoliopsida</taxon>
        <taxon>Liliopsida</taxon>
        <taxon>Asparagales</taxon>
        <taxon>Orchidaceae</taxon>
        <taxon>Epidendroideae</taxon>
        <taxon>Malaxideae</taxon>
        <taxon>Dendrobiinae</taxon>
        <taxon>Dendrobium</taxon>
    </lineage>
</organism>
<accession>A0A2I0VJ90</accession>
<name>A0A2I0VJ90_9ASPA</name>
<proteinExistence type="predicted"/>
<dbReference type="EMBL" id="KZ503491">
    <property type="protein sequence ID" value="PKU63474.1"/>
    <property type="molecule type" value="Genomic_DNA"/>
</dbReference>
<dbReference type="InterPro" id="IPR040256">
    <property type="entry name" value="At4g02000-like"/>
</dbReference>
<reference evidence="2 3" key="2">
    <citation type="journal article" date="2017" name="Nature">
        <title>The Apostasia genome and the evolution of orchids.</title>
        <authorList>
            <person name="Zhang G.Q."/>
            <person name="Liu K.W."/>
            <person name="Li Z."/>
            <person name="Lohaus R."/>
            <person name="Hsiao Y.Y."/>
            <person name="Niu S.C."/>
            <person name="Wang J.Y."/>
            <person name="Lin Y.C."/>
            <person name="Xu Q."/>
            <person name="Chen L.J."/>
            <person name="Yoshida K."/>
            <person name="Fujiwara S."/>
            <person name="Wang Z.W."/>
            <person name="Zhang Y.Q."/>
            <person name="Mitsuda N."/>
            <person name="Wang M."/>
            <person name="Liu G.H."/>
            <person name="Pecoraro L."/>
            <person name="Huang H.X."/>
            <person name="Xiao X.J."/>
            <person name="Lin M."/>
            <person name="Wu X.Y."/>
            <person name="Wu W.L."/>
            <person name="Chen Y.Y."/>
            <person name="Chang S.B."/>
            <person name="Sakamoto S."/>
            <person name="Ohme-Takagi M."/>
            <person name="Yagi M."/>
            <person name="Zeng S.J."/>
            <person name="Shen C.Y."/>
            <person name="Yeh C.M."/>
            <person name="Luo Y.B."/>
            <person name="Tsai W.C."/>
            <person name="Van de Peer Y."/>
            <person name="Liu Z.J."/>
        </authorList>
    </citation>
    <scope>NUCLEOTIDE SEQUENCE [LARGE SCALE GENOMIC DNA]</scope>
    <source>
        <tissue evidence="2">The whole plant</tissue>
    </source>
</reference>
<keyword evidence="3" id="KW-1185">Reference proteome</keyword>
<dbReference type="Proteomes" id="UP000233837">
    <property type="component" value="Unassembled WGS sequence"/>
</dbReference>
<evidence type="ECO:0000313" key="3">
    <source>
        <dbReference type="Proteomes" id="UP000233837"/>
    </source>
</evidence>
<gene>
    <name evidence="2" type="ORF">MA16_Dca022125</name>
</gene>
<protein>
    <submittedName>
        <fullName evidence="2">Uncharacterized protein</fullName>
    </submittedName>
</protein>
<evidence type="ECO:0000313" key="2">
    <source>
        <dbReference type="EMBL" id="PKU63474.1"/>
    </source>
</evidence>
<keyword evidence="1" id="KW-0812">Transmembrane</keyword>
<keyword evidence="1" id="KW-0472">Membrane</keyword>
<keyword evidence="1" id="KW-1133">Transmembrane helix</keyword>
<dbReference type="PANTHER" id="PTHR31286">
    <property type="entry name" value="GLYCINE-RICH CELL WALL STRUCTURAL PROTEIN 1.8-LIKE"/>
    <property type="match status" value="1"/>
</dbReference>